<comment type="caution">
    <text evidence="1">The sequence shown here is derived from an EMBL/GenBank/DDBJ whole genome shotgun (WGS) entry which is preliminary data.</text>
</comment>
<dbReference type="AlphaFoldDB" id="A0A9X2RH19"/>
<evidence type="ECO:0000313" key="1">
    <source>
        <dbReference type="EMBL" id="MCQ8184394.1"/>
    </source>
</evidence>
<evidence type="ECO:0000313" key="2">
    <source>
        <dbReference type="Proteomes" id="UP001142610"/>
    </source>
</evidence>
<dbReference type="Proteomes" id="UP001142610">
    <property type="component" value="Unassembled WGS sequence"/>
</dbReference>
<dbReference type="RefSeq" id="WP_256618196.1">
    <property type="nucleotide sequence ID" value="NZ_JANIBC010000001.1"/>
</dbReference>
<sequence>MRDEFEELCLLMNDPSTLVGQAYSTDHEMKERCQSFLCREGYDSSACDGFERRGDLR</sequence>
<keyword evidence="2" id="KW-1185">Reference proteome</keyword>
<protein>
    <submittedName>
        <fullName evidence="1">Uncharacterized protein</fullName>
    </submittedName>
</protein>
<dbReference type="EMBL" id="JANIBC010000001">
    <property type="protein sequence ID" value="MCQ8184394.1"/>
    <property type="molecule type" value="Genomic_DNA"/>
</dbReference>
<name>A0A9X2RH19_9PROT</name>
<organism evidence="1 2">
    <name type="scientific">Parvularcula maris</name>
    <dbReference type="NCBI Taxonomy" id="2965077"/>
    <lineage>
        <taxon>Bacteria</taxon>
        <taxon>Pseudomonadati</taxon>
        <taxon>Pseudomonadota</taxon>
        <taxon>Alphaproteobacteria</taxon>
        <taxon>Parvularculales</taxon>
        <taxon>Parvularculaceae</taxon>
        <taxon>Parvularcula</taxon>
    </lineage>
</organism>
<gene>
    <name evidence="1" type="ORF">NOG11_03250</name>
</gene>
<reference evidence="1" key="1">
    <citation type="submission" date="2022-07" db="EMBL/GenBank/DDBJ databases">
        <title>Parvularcula maris sp. nov., an algicidal bacterium isolated from seawater.</title>
        <authorList>
            <person name="Li F."/>
        </authorList>
    </citation>
    <scope>NUCLEOTIDE SEQUENCE</scope>
    <source>
        <strain evidence="1">BGMRC 0090</strain>
    </source>
</reference>
<proteinExistence type="predicted"/>
<accession>A0A9X2RH19</accession>